<sequence length="323" mass="35793">MDVPVPPVPVRYGIGKKSLPFINNDRNKGILLVWARDDDAIAQASTGMMSKSAIANTCTMLPTIFLNHGGGPLPLLNRQPSIASSIQNSLPSDIPSAILIISAHYESAPIAIQSRLRHKLLFDYYGFPPESYQYKYSPAGDEKLAQRIHTLLAESNVPSQFESERGLDHGMFVPLMLMYPEAEIPVVGLSLHPSLDVDIHLTIGKALRPLRQDNVLIIGSGYAFHNMQYLLRPTEFSIQYSKEFDLWLRSVFVGKINNAHLENKLVNWKEEAPHATECHPREEHLIPLFVVAAAAGEEAVGEVDAHVEGKAAGEHVVSNFRFS</sequence>
<evidence type="ECO:0000256" key="1">
    <source>
        <dbReference type="ARBA" id="ARBA00001947"/>
    </source>
</evidence>
<evidence type="ECO:0000256" key="5">
    <source>
        <dbReference type="ARBA" id="ARBA00023002"/>
    </source>
</evidence>
<comment type="caution">
    <text evidence="7">The sequence shown here is derived from an EMBL/GenBank/DDBJ whole genome shotgun (WGS) entry which is preliminary data.</text>
</comment>
<feature type="domain" description="Extradiol ring-cleavage dioxygenase class III enzyme subunit B" evidence="6">
    <location>
        <begin position="84"/>
        <end position="304"/>
    </location>
</feature>
<dbReference type="EMBL" id="JABMIG020000001">
    <property type="protein sequence ID" value="KAL3805866.1"/>
    <property type="molecule type" value="Genomic_DNA"/>
</dbReference>
<dbReference type="Pfam" id="PF02900">
    <property type="entry name" value="LigB"/>
    <property type="match status" value="1"/>
</dbReference>
<keyword evidence="3" id="KW-0479">Metal-binding</keyword>
<evidence type="ECO:0000313" key="7">
    <source>
        <dbReference type="EMBL" id="KAL3805866.1"/>
    </source>
</evidence>
<evidence type="ECO:0000256" key="3">
    <source>
        <dbReference type="ARBA" id="ARBA00022723"/>
    </source>
</evidence>
<dbReference type="PIRSF" id="PIRSF006157">
    <property type="entry name" value="Doxgns_DODA"/>
    <property type="match status" value="1"/>
</dbReference>
<gene>
    <name evidence="7" type="ORF">HJC23_007827</name>
</gene>
<dbReference type="GO" id="GO:0016702">
    <property type="term" value="F:oxidoreductase activity, acting on single donors with incorporation of molecular oxygen, incorporation of two atoms of oxygen"/>
    <property type="evidence" value="ECO:0007669"/>
    <property type="project" value="UniProtKB-ARBA"/>
</dbReference>
<keyword evidence="4" id="KW-0862">Zinc</keyword>
<dbReference type="CDD" id="cd07363">
    <property type="entry name" value="45_DOPA_Dioxygenase"/>
    <property type="match status" value="1"/>
</dbReference>
<dbReference type="PANTHER" id="PTHR30096:SF0">
    <property type="entry name" value="4,5-DOPA DIOXYGENASE EXTRADIOL-LIKE PROTEIN"/>
    <property type="match status" value="1"/>
</dbReference>
<dbReference type="GO" id="GO:0046872">
    <property type="term" value="F:metal ion binding"/>
    <property type="evidence" value="ECO:0007669"/>
    <property type="project" value="UniProtKB-KW"/>
</dbReference>
<name>A0ABD3R3F2_9STRA</name>
<dbReference type="PANTHER" id="PTHR30096">
    <property type="entry name" value="4,5-DOPA DIOXYGENASE EXTRADIOL-LIKE PROTEIN"/>
    <property type="match status" value="1"/>
</dbReference>
<keyword evidence="8" id="KW-1185">Reference proteome</keyword>
<evidence type="ECO:0000259" key="6">
    <source>
        <dbReference type="Pfam" id="PF02900"/>
    </source>
</evidence>
<comment type="similarity">
    <text evidence="2">Belongs to the DODA-type extradiol aromatic ring-opening dioxygenase family.</text>
</comment>
<protein>
    <recommendedName>
        <fullName evidence="6">Extradiol ring-cleavage dioxygenase class III enzyme subunit B domain-containing protein</fullName>
    </recommendedName>
</protein>
<accession>A0ABD3R3F2</accession>
<dbReference type="Gene3D" id="3.40.830.10">
    <property type="entry name" value="LigB-like"/>
    <property type="match status" value="1"/>
</dbReference>
<dbReference type="Proteomes" id="UP001516023">
    <property type="component" value="Unassembled WGS sequence"/>
</dbReference>
<evidence type="ECO:0000256" key="4">
    <source>
        <dbReference type="ARBA" id="ARBA00022833"/>
    </source>
</evidence>
<proteinExistence type="inferred from homology"/>
<keyword evidence="5" id="KW-0560">Oxidoreductase</keyword>
<dbReference type="SUPFAM" id="SSF53213">
    <property type="entry name" value="LigB-like"/>
    <property type="match status" value="1"/>
</dbReference>
<organism evidence="7 8">
    <name type="scientific">Cyclotella cryptica</name>
    <dbReference type="NCBI Taxonomy" id="29204"/>
    <lineage>
        <taxon>Eukaryota</taxon>
        <taxon>Sar</taxon>
        <taxon>Stramenopiles</taxon>
        <taxon>Ochrophyta</taxon>
        <taxon>Bacillariophyta</taxon>
        <taxon>Coscinodiscophyceae</taxon>
        <taxon>Thalassiosirophycidae</taxon>
        <taxon>Stephanodiscales</taxon>
        <taxon>Stephanodiscaceae</taxon>
        <taxon>Cyclotella</taxon>
    </lineage>
</organism>
<dbReference type="AlphaFoldDB" id="A0ABD3R3F2"/>
<dbReference type="InterPro" id="IPR004183">
    <property type="entry name" value="Xdiol_dOase_suB"/>
</dbReference>
<comment type="cofactor">
    <cofactor evidence="1">
        <name>Zn(2+)</name>
        <dbReference type="ChEBI" id="CHEBI:29105"/>
    </cofactor>
</comment>
<dbReference type="InterPro" id="IPR014436">
    <property type="entry name" value="Extradiol_dOase_DODA"/>
</dbReference>
<reference evidence="7 8" key="1">
    <citation type="journal article" date="2020" name="G3 (Bethesda)">
        <title>Improved Reference Genome for Cyclotella cryptica CCMP332, a Model for Cell Wall Morphogenesis, Salinity Adaptation, and Lipid Production in Diatoms (Bacillariophyta).</title>
        <authorList>
            <person name="Roberts W.R."/>
            <person name="Downey K.M."/>
            <person name="Ruck E.C."/>
            <person name="Traller J.C."/>
            <person name="Alverson A.J."/>
        </authorList>
    </citation>
    <scope>NUCLEOTIDE SEQUENCE [LARGE SCALE GENOMIC DNA]</scope>
    <source>
        <strain evidence="7 8">CCMP332</strain>
    </source>
</reference>
<evidence type="ECO:0000256" key="2">
    <source>
        <dbReference type="ARBA" id="ARBA00007581"/>
    </source>
</evidence>
<evidence type="ECO:0000313" key="8">
    <source>
        <dbReference type="Proteomes" id="UP001516023"/>
    </source>
</evidence>